<proteinExistence type="predicted"/>
<dbReference type="AlphaFoldDB" id="A0A848J108"/>
<evidence type="ECO:0000313" key="2">
    <source>
        <dbReference type="Proteomes" id="UP000559010"/>
    </source>
</evidence>
<accession>A0A848J108</accession>
<sequence length="299" mass="33402">MTRYIILLIGMLAGHVLIAQNSEYTVLISEGFNQYKSPQTGWTPLQAGAILSEDVTIKTISGSYIGLVNSEGETREIISDGTINLSLNKKSKDLISDEGRQVIINSSEFLLGKSDIINEGNVLEASVITDSDEKYGKLTMLIPELSEVYDSEIVVSWLAPDDVDMAFNVEVRNIHNEVLKKERITKPLIKINIDEAPYNVSNMIMVSVVAEGEMGKSAKIGIKRLNEEKKRRLTKEINLFKPYLDMNSSLDMVILGAFFEEKGLLIDAIKAYKRAAELTPGVEYFRKIYLESVKGSQLR</sequence>
<dbReference type="RefSeq" id="WP_169682661.1">
    <property type="nucleotide sequence ID" value="NZ_JABBNU010000008.1"/>
</dbReference>
<reference evidence="1 2" key="1">
    <citation type="submission" date="2020-04" db="EMBL/GenBank/DDBJ databases">
        <title>Flammeovirgaceae bacterium KN852 isolated from deep sea.</title>
        <authorList>
            <person name="Zhang D.-C."/>
        </authorList>
    </citation>
    <scope>NUCLEOTIDE SEQUENCE [LARGE SCALE GENOMIC DNA]</scope>
    <source>
        <strain evidence="1 2">KN852</strain>
    </source>
</reference>
<protein>
    <recommendedName>
        <fullName evidence="3">Tetratricopeptide repeat protein</fullName>
    </recommendedName>
</protein>
<evidence type="ECO:0008006" key="3">
    <source>
        <dbReference type="Google" id="ProtNLM"/>
    </source>
</evidence>
<dbReference type="Proteomes" id="UP000559010">
    <property type="component" value="Unassembled WGS sequence"/>
</dbReference>
<keyword evidence="2" id="KW-1185">Reference proteome</keyword>
<evidence type="ECO:0000313" key="1">
    <source>
        <dbReference type="EMBL" id="NMM49496.1"/>
    </source>
</evidence>
<organism evidence="1 2">
    <name type="scientific">Marinigracilibium pacificum</name>
    <dbReference type="NCBI Taxonomy" id="2729599"/>
    <lineage>
        <taxon>Bacteria</taxon>
        <taxon>Pseudomonadati</taxon>
        <taxon>Bacteroidota</taxon>
        <taxon>Cytophagia</taxon>
        <taxon>Cytophagales</taxon>
        <taxon>Flammeovirgaceae</taxon>
        <taxon>Marinigracilibium</taxon>
    </lineage>
</organism>
<gene>
    <name evidence="1" type="ORF">HH304_13895</name>
</gene>
<name>A0A848J108_9BACT</name>
<dbReference type="EMBL" id="JABBNU010000008">
    <property type="protein sequence ID" value="NMM49496.1"/>
    <property type="molecule type" value="Genomic_DNA"/>
</dbReference>
<comment type="caution">
    <text evidence="1">The sequence shown here is derived from an EMBL/GenBank/DDBJ whole genome shotgun (WGS) entry which is preliminary data.</text>
</comment>